<protein>
    <submittedName>
        <fullName evidence="2">Uncharacterized protein</fullName>
    </submittedName>
</protein>
<accession>A0AAV4GW82</accession>
<dbReference type="Proteomes" id="UP000762676">
    <property type="component" value="Unassembled WGS sequence"/>
</dbReference>
<dbReference type="EMBL" id="BMAT01012318">
    <property type="protein sequence ID" value="GFR89779.1"/>
    <property type="molecule type" value="Genomic_DNA"/>
</dbReference>
<evidence type="ECO:0000256" key="1">
    <source>
        <dbReference type="SAM" id="MobiDB-lite"/>
    </source>
</evidence>
<gene>
    <name evidence="2" type="ORF">ElyMa_006133400</name>
</gene>
<dbReference type="AlphaFoldDB" id="A0AAV4GW82"/>
<feature type="compositionally biased region" description="Basic residues" evidence="1">
    <location>
        <begin position="261"/>
        <end position="272"/>
    </location>
</feature>
<feature type="compositionally biased region" description="Basic and acidic residues" evidence="1">
    <location>
        <begin position="200"/>
        <end position="209"/>
    </location>
</feature>
<reference evidence="2 3" key="1">
    <citation type="journal article" date="2021" name="Elife">
        <title>Chloroplast acquisition without the gene transfer in kleptoplastic sea slugs, Plakobranchus ocellatus.</title>
        <authorList>
            <person name="Maeda T."/>
            <person name="Takahashi S."/>
            <person name="Yoshida T."/>
            <person name="Shimamura S."/>
            <person name="Takaki Y."/>
            <person name="Nagai Y."/>
            <person name="Toyoda A."/>
            <person name="Suzuki Y."/>
            <person name="Arimoto A."/>
            <person name="Ishii H."/>
            <person name="Satoh N."/>
            <person name="Nishiyama T."/>
            <person name="Hasebe M."/>
            <person name="Maruyama T."/>
            <person name="Minagawa J."/>
            <person name="Obokata J."/>
            <person name="Shigenobu S."/>
        </authorList>
    </citation>
    <scope>NUCLEOTIDE SEQUENCE [LARGE SCALE GENOMIC DNA]</scope>
</reference>
<evidence type="ECO:0000313" key="3">
    <source>
        <dbReference type="Proteomes" id="UP000762676"/>
    </source>
</evidence>
<evidence type="ECO:0000313" key="2">
    <source>
        <dbReference type="EMBL" id="GFR89779.1"/>
    </source>
</evidence>
<keyword evidence="3" id="KW-1185">Reference proteome</keyword>
<organism evidence="2 3">
    <name type="scientific">Elysia marginata</name>
    <dbReference type="NCBI Taxonomy" id="1093978"/>
    <lineage>
        <taxon>Eukaryota</taxon>
        <taxon>Metazoa</taxon>
        <taxon>Spiralia</taxon>
        <taxon>Lophotrochozoa</taxon>
        <taxon>Mollusca</taxon>
        <taxon>Gastropoda</taxon>
        <taxon>Heterobranchia</taxon>
        <taxon>Euthyneura</taxon>
        <taxon>Panpulmonata</taxon>
        <taxon>Sacoglossa</taxon>
        <taxon>Placobranchoidea</taxon>
        <taxon>Plakobranchidae</taxon>
        <taxon>Elysia</taxon>
    </lineage>
</organism>
<feature type="region of interest" description="Disordered" evidence="1">
    <location>
        <begin position="241"/>
        <end position="342"/>
    </location>
</feature>
<comment type="caution">
    <text evidence="2">The sequence shown here is derived from an EMBL/GenBank/DDBJ whole genome shotgun (WGS) entry which is preliminary data.</text>
</comment>
<feature type="region of interest" description="Disordered" evidence="1">
    <location>
        <begin position="197"/>
        <end position="226"/>
    </location>
</feature>
<sequence length="342" mass="37129">MVSQGRVSKVCREMASYQPRITSGRGASKKGTGGQGWKFHPYDTRCTVPGWCTYSNRGSHRAHAVREHLPAFFSDFVGETMGREMLWAARACAQLICELCTGDTGPDALDSLRNYWRAQGLPSRPVFQTTHRWARELERFCGWSSPRELNNSPANSLALLLQWDVALALVTTWDLKTQERFRSWVVPVPRPVEVGVRGSMVEREEERAGRVQGEGDSSQEQGDTEEVVLDCGVASTVVKTIESGGEQTEEQGRRNSQGRSGKGKGKKKKRAARGAGAGDAIAVTSPKREVGEKGGANTGGEEERMEVESTQEAGVEGDQEVLVIEQEGGAEEVSGGDGAASV</sequence>
<name>A0AAV4GW82_9GAST</name>
<proteinExistence type="predicted"/>